<keyword evidence="3" id="KW-1185">Reference proteome</keyword>
<keyword evidence="1" id="KW-1133">Transmembrane helix</keyword>
<dbReference type="AlphaFoldDB" id="A0A8J5H6E2"/>
<keyword evidence="1" id="KW-0812">Transmembrane</keyword>
<dbReference type="Proteomes" id="UP000734854">
    <property type="component" value="Unassembled WGS sequence"/>
</dbReference>
<dbReference type="PANTHER" id="PTHR35830:SF1">
    <property type="entry name" value="OS05G0299200 PROTEIN"/>
    <property type="match status" value="1"/>
</dbReference>
<comment type="caution">
    <text evidence="2">The sequence shown here is derived from an EMBL/GenBank/DDBJ whole genome shotgun (WGS) entry which is preliminary data.</text>
</comment>
<organism evidence="2 3">
    <name type="scientific">Zingiber officinale</name>
    <name type="common">Ginger</name>
    <name type="synonym">Amomum zingiber</name>
    <dbReference type="NCBI Taxonomy" id="94328"/>
    <lineage>
        <taxon>Eukaryota</taxon>
        <taxon>Viridiplantae</taxon>
        <taxon>Streptophyta</taxon>
        <taxon>Embryophyta</taxon>
        <taxon>Tracheophyta</taxon>
        <taxon>Spermatophyta</taxon>
        <taxon>Magnoliopsida</taxon>
        <taxon>Liliopsida</taxon>
        <taxon>Zingiberales</taxon>
        <taxon>Zingiberaceae</taxon>
        <taxon>Zingiber</taxon>
    </lineage>
</organism>
<keyword evidence="1" id="KW-0472">Membrane</keyword>
<feature type="transmembrane region" description="Helical" evidence="1">
    <location>
        <begin position="113"/>
        <end position="136"/>
    </location>
</feature>
<sequence length="529" mass="59209">MIAVTSPVLLPCHSIRRLRTAPLLTISSSLFGRRHRWSPEPKTSTGRNLDLTIDAEAIAARALAAGTRSLRSLEASVRGFLSDGSEAFRDLQTSVRVDSARNRVVFSCRQSSIVFVANLLLWSFVAVLVARTVLWLRYGFRSGWRLIGSEVIRRDRSLGGKEVVVGRRLRRGNRNTKSFRVSANPLSTVRGYELKTSDNEARTWTMKQEKLPNWWPDPVPPPVISTSKQDYQREIDRLVRDIMDYRMSGKDYRYDDMIQIFSTGQWEDAYFEGSSKTWYLASTSSGGTGVPTLLQVSFLDDSQLLGTDHGFVSADVGLIGKHGEGLMLRPTRNISASDSDILVQIAELWIPSLMQLRELCKVSGVKVSFETANARDSFYRASVDFVLNCCSRAIIPSEKPQVGDEDARQFIAGLADNIGLTNSRAPTLVSAAVAARTRSCFLQCWALEVQGKRSEALEELSKLCLIHLAFPPEENSAEMEMVGSGLRRHLSTEQRKHLFSLYKKVCVAYSYRSIMEALSLEHLPSEPED</sequence>
<name>A0A8J5H6E2_ZINOF</name>
<gene>
    <name evidence="2" type="ORF">ZIOFF_021015</name>
</gene>
<dbReference type="EMBL" id="JACMSC010000006">
    <property type="protein sequence ID" value="KAG6517619.1"/>
    <property type="molecule type" value="Genomic_DNA"/>
</dbReference>
<evidence type="ECO:0000256" key="1">
    <source>
        <dbReference type="SAM" id="Phobius"/>
    </source>
</evidence>
<reference evidence="2 3" key="1">
    <citation type="submission" date="2020-08" db="EMBL/GenBank/DDBJ databases">
        <title>Plant Genome Project.</title>
        <authorList>
            <person name="Zhang R.-G."/>
        </authorList>
    </citation>
    <scope>NUCLEOTIDE SEQUENCE [LARGE SCALE GENOMIC DNA]</scope>
    <source>
        <tissue evidence="2">Rhizome</tissue>
    </source>
</reference>
<protein>
    <submittedName>
        <fullName evidence="2">Uncharacterized protein</fullName>
    </submittedName>
</protein>
<dbReference type="PANTHER" id="PTHR35830">
    <property type="entry name" value="OS05G0299200 PROTEIN"/>
    <property type="match status" value="1"/>
</dbReference>
<accession>A0A8J5H6E2</accession>
<proteinExistence type="predicted"/>
<evidence type="ECO:0000313" key="3">
    <source>
        <dbReference type="Proteomes" id="UP000734854"/>
    </source>
</evidence>
<evidence type="ECO:0000313" key="2">
    <source>
        <dbReference type="EMBL" id="KAG6517619.1"/>
    </source>
</evidence>